<dbReference type="Gene3D" id="3.30.2310.20">
    <property type="entry name" value="RelE-like"/>
    <property type="match status" value="1"/>
</dbReference>
<dbReference type="Proteomes" id="UP001359886">
    <property type="component" value="Unassembled WGS sequence"/>
</dbReference>
<dbReference type="PANTHER" id="PTHR33755">
    <property type="entry name" value="TOXIN PARE1-RELATED"/>
    <property type="match status" value="1"/>
</dbReference>
<evidence type="ECO:0000313" key="5">
    <source>
        <dbReference type="Proteomes" id="UP001359886"/>
    </source>
</evidence>
<dbReference type="Pfam" id="PF05016">
    <property type="entry name" value="ParE_toxin"/>
    <property type="match status" value="1"/>
</dbReference>
<gene>
    <name evidence="4" type="ORF">V3330_14255</name>
</gene>
<sequence length="102" mass="11750">MADYLLSRRAATDLEAIAEFTIKRFGIEQARRYRDELKTCLENLAKNPNMGRRVEQLAKGLRRFEHGSHIIFYLAGGDTVLIVRLLHYRMDVGKHLYGLLGS</sequence>
<protein>
    <recommendedName>
        <fullName evidence="3">Toxin</fullName>
    </recommendedName>
</protein>
<dbReference type="PANTHER" id="PTHR33755:SF9">
    <property type="entry name" value="TOXIN PARE1"/>
    <property type="match status" value="1"/>
</dbReference>
<evidence type="ECO:0000256" key="1">
    <source>
        <dbReference type="ARBA" id="ARBA00006226"/>
    </source>
</evidence>
<dbReference type="EMBL" id="JAZHOG010000009">
    <property type="protein sequence ID" value="MEJ8568792.1"/>
    <property type="molecule type" value="Genomic_DNA"/>
</dbReference>
<dbReference type="AlphaFoldDB" id="A0AAW9RFA3"/>
<reference evidence="4 5" key="1">
    <citation type="submission" date="2024-02" db="EMBL/GenBank/DDBJ databases">
        <title>A novel Wenzhouxiangellaceae bacterium, isolated from coastal sediments.</title>
        <authorList>
            <person name="Du Z.-J."/>
            <person name="Ye Y.-Q."/>
            <person name="Zhang X.-Y."/>
        </authorList>
    </citation>
    <scope>NUCLEOTIDE SEQUENCE [LARGE SCALE GENOMIC DNA]</scope>
    <source>
        <strain evidence="4 5">CH-27</strain>
    </source>
</reference>
<organism evidence="4 5">
    <name type="scientific">Elongatibacter sediminis</name>
    <dbReference type="NCBI Taxonomy" id="3119006"/>
    <lineage>
        <taxon>Bacteria</taxon>
        <taxon>Pseudomonadati</taxon>
        <taxon>Pseudomonadota</taxon>
        <taxon>Gammaproteobacteria</taxon>
        <taxon>Chromatiales</taxon>
        <taxon>Wenzhouxiangellaceae</taxon>
        <taxon>Elongatibacter</taxon>
    </lineage>
</organism>
<comment type="caution">
    <text evidence="4">The sequence shown here is derived from an EMBL/GenBank/DDBJ whole genome shotgun (WGS) entry which is preliminary data.</text>
</comment>
<dbReference type="InterPro" id="IPR035093">
    <property type="entry name" value="RelE/ParE_toxin_dom_sf"/>
</dbReference>
<accession>A0AAW9RFA3</accession>
<dbReference type="InterPro" id="IPR028344">
    <property type="entry name" value="ParE1/4"/>
</dbReference>
<proteinExistence type="inferred from homology"/>
<comment type="similarity">
    <text evidence="1 3">Belongs to the RelE toxin family.</text>
</comment>
<evidence type="ECO:0000313" key="4">
    <source>
        <dbReference type="EMBL" id="MEJ8568792.1"/>
    </source>
</evidence>
<keyword evidence="2" id="KW-1277">Toxin-antitoxin system</keyword>
<evidence type="ECO:0000256" key="2">
    <source>
        <dbReference type="ARBA" id="ARBA00022649"/>
    </source>
</evidence>
<evidence type="ECO:0000256" key="3">
    <source>
        <dbReference type="PIRNR" id="PIRNR029218"/>
    </source>
</evidence>
<dbReference type="InterPro" id="IPR051803">
    <property type="entry name" value="TA_system_RelE-like_toxin"/>
</dbReference>
<keyword evidence="5" id="KW-1185">Reference proteome</keyword>
<name>A0AAW9RFA3_9GAMM</name>
<dbReference type="InterPro" id="IPR007712">
    <property type="entry name" value="RelE/ParE_toxin"/>
</dbReference>
<dbReference type="PIRSF" id="PIRSF029218">
    <property type="entry name" value="ParE"/>
    <property type="match status" value="1"/>
</dbReference>
<dbReference type="RefSeq" id="WP_354696113.1">
    <property type="nucleotide sequence ID" value="NZ_JAZHOG010000009.1"/>
</dbReference>